<keyword evidence="2" id="KW-1185">Reference proteome</keyword>
<dbReference type="Proteomes" id="UP000327157">
    <property type="component" value="Chromosome 14"/>
</dbReference>
<organism evidence="1 2">
    <name type="scientific">Pyrus ussuriensis x Pyrus communis</name>
    <dbReference type="NCBI Taxonomy" id="2448454"/>
    <lineage>
        <taxon>Eukaryota</taxon>
        <taxon>Viridiplantae</taxon>
        <taxon>Streptophyta</taxon>
        <taxon>Embryophyta</taxon>
        <taxon>Tracheophyta</taxon>
        <taxon>Spermatophyta</taxon>
        <taxon>Magnoliopsida</taxon>
        <taxon>eudicotyledons</taxon>
        <taxon>Gunneridae</taxon>
        <taxon>Pentapetalae</taxon>
        <taxon>rosids</taxon>
        <taxon>fabids</taxon>
        <taxon>Rosales</taxon>
        <taxon>Rosaceae</taxon>
        <taxon>Amygdaloideae</taxon>
        <taxon>Maleae</taxon>
        <taxon>Pyrus</taxon>
    </lineage>
</organism>
<evidence type="ECO:0008006" key="3">
    <source>
        <dbReference type="Google" id="ProtNLM"/>
    </source>
</evidence>
<reference evidence="2" key="2">
    <citation type="submission" date="2019-10" db="EMBL/GenBank/DDBJ databases">
        <title>A de novo genome assembly of a pear dwarfing rootstock.</title>
        <authorList>
            <person name="Wang F."/>
            <person name="Wang J."/>
            <person name="Li S."/>
            <person name="Zhang Y."/>
            <person name="Fang M."/>
            <person name="Ma L."/>
            <person name="Zhao Y."/>
            <person name="Jiang S."/>
        </authorList>
    </citation>
    <scope>NUCLEOTIDE SEQUENCE [LARGE SCALE GENOMIC DNA]</scope>
</reference>
<evidence type="ECO:0000313" key="2">
    <source>
        <dbReference type="Proteomes" id="UP000327157"/>
    </source>
</evidence>
<dbReference type="EMBL" id="SMOL01000553">
    <property type="protein sequence ID" value="KAB2607791.1"/>
    <property type="molecule type" value="Genomic_DNA"/>
</dbReference>
<sequence length="164" mass="18670">MRRKRSQMAHQISLQKPIIQNTPVLPKMQEYGEQILKKNDSFMELQGSTSRKMHENEEVSVMDGHDSAAAEGDDHVVVVDQDPTAAAAEEEESGRERLKKHRMEVAGQVWIPDIWGQEELLQDWTDCSAFDASLFPSGIMTARSALVEEGRRENSGRLRIEYRC</sequence>
<evidence type="ECO:0000313" key="1">
    <source>
        <dbReference type="EMBL" id="KAB2607791.1"/>
    </source>
</evidence>
<comment type="caution">
    <text evidence="1">The sequence shown here is derived from an EMBL/GenBank/DDBJ whole genome shotgun (WGS) entry which is preliminary data.</text>
</comment>
<dbReference type="PANTHER" id="PTHR34207">
    <property type="entry name" value="PROTEIN BIC1"/>
    <property type="match status" value="1"/>
</dbReference>
<dbReference type="CDD" id="cd22645">
    <property type="entry name" value="BIC1_CID"/>
    <property type="match status" value="1"/>
</dbReference>
<name>A0A5N5G1Y0_9ROSA</name>
<protein>
    <recommendedName>
        <fullName evidence="3">Protein BIC1-like</fullName>
    </recommendedName>
</protein>
<accession>A0A5N5G1Y0</accession>
<dbReference type="PANTHER" id="PTHR34207:SF2">
    <property type="entry name" value="PROTEIN BIC1"/>
    <property type="match status" value="1"/>
</dbReference>
<gene>
    <name evidence="1" type="ORF">D8674_010959</name>
</gene>
<dbReference type="GO" id="GO:0009785">
    <property type="term" value="P:blue light signaling pathway"/>
    <property type="evidence" value="ECO:0007669"/>
    <property type="project" value="InterPro"/>
</dbReference>
<dbReference type="InterPro" id="IPR040374">
    <property type="entry name" value="BIC"/>
</dbReference>
<reference evidence="1 2" key="1">
    <citation type="submission" date="2019-09" db="EMBL/GenBank/DDBJ databases">
        <authorList>
            <person name="Ou C."/>
        </authorList>
    </citation>
    <scope>NUCLEOTIDE SEQUENCE [LARGE SCALE GENOMIC DNA]</scope>
    <source>
        <strain evidence="1">S2</strain>
        <tissue evidence="1">Leaf</tissue>
    </source>
</reference>
<proteinExistence type="predicted"/>
<dbReference type="AlphaFoldDB" id="A0A5N5G1Y0"/>
<reference evidence="1 2" key="3">
    <citation type="submission" date="2019-11" db="EMBL/GenBank/DDBJ databases">
        <title>A de novo genome assembly of a pear dwarfing rootstock.</title>
        <authorList>
            <person name="Wang F."/>
            <person name="Wang J."/>
            <person name="Li S."/>
            <person name="Zhang Y."/>
            <person name="Fang M."/>
            <person name="Ma L."/>
            <person name="Zhao Y."/>
            <person name="Jiang S."/>
        </authorList>
    </citation>
    <scope>NUCLEOTIDE SEQUENCE [LARGE SCALE GENOMIC DNA]</scope>
    <source>
        <strain evidence="1">S2</strain>
        <tissue evidence="1">Leaf</tissue>
    </source>
</reference>
<dbReference type="OrthoDB" id="672067at2759"/>